<reference evidence="1 2" key="1">
    <citation type="submission" date="2019-01" db="EMBL/GenBank/DDBJ databases">
        <title>Litorilituus lipolytica sp. nov., isolated from intertidal sand of the Yellow Sea in China.</title>
        <authorList>
            <person name="Liu A."/>
        </authorList>
    </citation>
    <scope>NUCLEOTIDE SEQUENCE [LARGE SCALE GENOMIC DNA]</scope>
    <source>
        <strain evidence="1 2">RZ04</strain>
    </source>
</reference>
<dbReference type="EMBL" id="SAWY01000021">
    <property type="protein sequence ID" value="TPH14722.1"/>
    <property type="molecule type" value="Genomic_DNA"/>
</dbReference>
<evidence type="ECO:0000313" key="2">
    <source>
        <dbReference type="Proteomes" id="UP000315303"/>
    </source>
</evidence>
<keyword evidence="2" id="KW-1185">Reference proteome</keyword>
<protein>
    <recommendedName>
        <fullName evidence="3">Orphan protein</fullName>
    </recommendedName>
</protein>
<sequence>MRKLLSSPVNMALSDAENAIYQNALKYIAEISLNLMAVKATEHPDDFLGWSNTLLDVCKNRINFDLLEPEQFKPLKKLEDILISAVSISQLEMTRIAPWPIYVDFIQQQAQLHALEERLSFLDYISSIRDIPLAQMSDTQRLAFSGKHTVMHEPSVFTFDVEWFAGTKGAKIFHLLLEQQPEAFDAALSHIPLIGDVTPAQYQAFVNSYKAIFTSYTVEKPSGEKAPLAAATRLLAMKRPDQFIAITNNKIEALCQGLSIAKLSSNDFDSYWQDMIGTIRTCAWWHQAEPDIGSEQTIEHKIWQARVLFVDLFFYADEHLALNSNYIRLRDKASRSNTSPSARISRAKTKQTAEMIVDRALADQSLPEYIQGKRESIITEVKNGKSVEHVISLMRAIFG</sequence>
<dbReference type="Proteomes" id="UP000315303">
    <property type="component" value="Unassembled WGS sequence"/>
</dbReference>
<dbReference type="RefSeq" id="WP_140603748.1">
    <property type="nucleotide sequence ID" value="NZ_SAWY01000021.1"/>
</dbReference>
<accession>A0A502KSY1</accession>
<dbReference type="AlphaFoldDB" id="A0A502KSY1"/>
<name>A0A502KSY1_9GAMM</name>
<evidence type="ECO:0000313" key="1">
    <source>
        <dbReference type="EMBL" id="TPH14722.1"/>
    </source>
</evidence>
<organism evidence="1 2">
    <name type="scientific">Litorilituus lipolyticus</name>
    <dbReference type="NCBI Taxonomy" id="2491017"/>
    <lineage>
        <taxon>Bacteria</taxon>
        <taxon>Pseudomonadati</taxon>
        <taxon>Pseudomonadota</taxon>
        <taxon>Gammaproteobacteria</taxon>
        <taxon>Alteromonadales</taxon>
        <taxon>Colwelliaceae</taxon>
        <taxon>Litorilituus</taxon>
    </lineage>
</organism>
<proteinExistence type="predicted"/>
<gene>
    <name evidence="1" type="ORF">EPA86_11505</name>
</gene>
<dbReference type="OrthoDB" id="6190762at2"/>
<evidence type="ECO:0008006" key="3">
    <source>
        <dbReference type="Google" id="ProtNLM"/>
    </source>
</evidence>
<comment type="caution">
    <text evidence="1">The sequence shown here is derived from an EMBL/GenBank/DDBJ whole genome shotgun (WGS) entry which is preliminary data.</text>
</comment>